<name>D3DYE4_CUPMC</name>
<sequence length="56" mass="6319">MTVGISVLADGRRHPSLRIGGLRLSLSYLKKDTLTKASNFSREEMFRVIPFLGARR</sequence>
<dbReference type="EMBL" id="CP000353">
    <property type="protein sequence ID" value="ADC45314.1"/>
    <property type="molecule type" value="Genomic_DNA"/>
</dbReference>
<dbReference type="HOGENOM" id="CLU_3011053_0_0_4"/>
<organism evidence="1 2">
    <name type="scientific">Cupriavidus metallidurans (strain ATCC 43123 / DSM 2839 / NBRC 102507 / CH34)</name>
    <name type="common">Ralstonia metallidurans</name>
    <dbReference type="NCBI Taxonomy" id="266264"/>
    <lineage>
        <taxon>Bacteria</taxon>
        <taxon>Pseudomonadati</taxon>
        <taxon>Pseudomonadota</taxon>
        <taxon>Betaproteobacteria</taxon>
        <taxon>Burkholderiales</taxon>
        <taxon>Burkholderiaceae</taxon>
        <taxon>Cupriavidus</taxon>
    </lineage>
</organism>
<dbReference type="Proteomes" id="UP000002429">
    <property type="component" value="Plasmid megaplasmid"/>
</dbReference>
<protein>
    <submittedName>
        <fullName evidence="1">Uncharacterized protein</fullName>
    </submittedName>
</protein>
<evidence type="ECO:0000313" key="1">
    <source>
        <dbReference type="EMBL" id="ADC45314.1"/>
    </source>
</evidence>
<keyword evidence="1" id="KW-0614">Plasmid</keyword>
<proteinExistence type="predicted"/>
<accession>D3DYE4</accession>
<keyword evidence="2" id="KW-1185">Reference proteome</keyword>
<geneLocation type="plasmid" evidence="1 2">
    <name>megaplasmid</name>
</geneLocation>
<gene>
    <name evidence="1" type="ordered locus">Rmet_6735</name>
</gene>
<dbReference type="AlphaFoldDB" id="D3DYE4"/>
<evidence type="ECO:0000313" key="2">
    <source>
        <dbReference type="Proteomes" id="UP000002429"/>
    </source>
</evidence>
<reference evidence="2" key="1">
    <citation type="journal article" date="2010" name="PLoS ONE">
        <title>The complete genome sequence of Cupriavidus metallidurans strain CH34, a master survivalist in harsh and anthropogenic environments.</title>
        <authorList>
            <person name="Janssen P.J."/>
            <person name="Van Houdt R."/>
            <person name="Moors H."/>
            <person name="Monsieurs P."/>
            <person name="Morin N."/>
            <person name="Michaux A."/>
            <person name="Benotmane M.A."/>
            <person name="Leys N."/>
            <person name="Vallaeys T."/>
            <person name="Lapidus A."/>
            <person name="Monchy S."/>
            <person name="Medigue C."/>
            <person name="Taghavi S."/>
            <person name="McCorkle S."/>
            <person name="Dunn J."/>
            <person name="van der Lelie D."/>
            <person name="Mergeay M."/>
        </authorList>
    </citation>
    <scope>NUCLEOTIDE SEQUENCE [LARGE SCALE GENOMIC DNA]</scope>
    <source>
        <strain evidence="2">ATCC 43123 / DSM 2839 / NBRC 102507 / CH34</strain>
    </source>
</reference>
<dbReference type="KEGG" id="rme:Rmet_6735"/>